<dbReference type="Pfam" id="PF00805">
    <property type="entry name" value="Pentapeptide"/>
    <property type="match status" value="1"/>
</dbReference>
<name>A0A9K3GKC2_9EUKA</name>
<evidence type="ECO:0000313" key="3">
    <source>
        <dbReference type="Proteomes" id="UP000265618"/>
    </source>
</evidence>
<organism evidence="2 3">
    <name type="scientific">Kipferlia bialata</name>
    <dbReference type="NCBI Taxonomy" id="797122"/>
    <lineage>
        <taxon>Eukaryota</taxon>
        <taxon>Metamonada</taxon>
        <taxon>Carpediemonas-like organisms</taxon>
        <taxon>Kipferlia</taxon>
    </lineage>
</organism>
<dbReference type="PANTHER" id="PTHR14136">
    <property type="entry name" value="BTB_POZ DOMAIN-CONTAINING PROTEIN KCTD9"/>
    <property type="match status" value="1"/>
</dbReference>
<dbReference type="InterPro" id="IPR051082">
    <property type="entry name" value="Pentapeptide-BTB/POZ_domain"/>
</dbReference>
<keyword evidence="3" id="KW-1185">Reference proteome</keyword>
<comment type="caution">
    <text evidence="2">The sequence shown here is derived from an EMBL/GenBank/DDBJ whole genome shotgun (WGS) entry which is preliminary data.</text>
</comment>
<accession>A0A9K3GKC2</accession>
<keyword evidence="1" id="KW-0175">Coiled coil</keyword>
<evidence type="ECO:0000313" key="2">
    <source>
        <dbReference type="EMBL" id="GIQ86067.1"/>
    </source>
</evidence>
<sequence length="612" mass="65688">YLPVAEGISASASALEECLEENPIEKLVDSDCSTALESLTPLMERFHRHFEAMRNLDFDPAESLVYMQEGAKVLLRVSAADIIPLPAGTRTLSLLQKRQFRQAEIANGLVRDLLDLVGPIIDRQTEILGFSKRLTALGTGTTGPEDSEGETDADTELDRWGVLDTLGQATTTLVSHLSIAQGKADTLLARLEGEGDEVTPDDVEEAETELGILGLRVKLRKWSEQERQAIRDEIAEKERKISQMKAGVQSRCEVTAELRPFLLFPKVAKALSAPLRARVIDTSRDQHPCDWGEGYIVTENGLEEGEMNLDYPWAIVDKTDLDLTSDDFKDQDVTKWDISNSRVDGVDLAALEGLCVDQLSSLAAMTNCSLKGMDLRCVQLDGADVTGSDFSGANLTGCVLCDATLSGCDFSSADLTEVGGLALEQLKSVKSVRGATITGVDMGGWDMQSVELGGADLSECQMAGAKVSKPYVVGATLPKGGYAPEVIPRARFEVAQGVTETVVTSARLTQKSNQGYPCFTLLVPAVEGTRAWTLTAASGNTNVGDGGSQRSVSLWNNLPAGGSVVFTRSGSSITGEGPSGNWSFPCTPDQEARVSLCFYPNYLGTTLTLAPQ</sequence>
<dbReference type="SUPFAM" id="SSF141571">
    <property type="entry name" value="Pentapeptide repeat-like"/>
    <property type="match status" value="1"/>
</dbReference>
<feature type="non-terminal residue" evidence="2">
    <location>
        <position position="612"/>
    </location>
</feature>
<dbReference type="OrthoDB" id="9989223at2759"/>
<evidence type="ECO:0008006" key="4">
    <source>
        <dbReference type="Google" id="ProtNLM"/>
    </source>
</evidence>
<reference evidence="2 3" key="1">
    <citation type="journal article" date="2018" name="PLoS ONE">
        <title>The draft genome of Kipferlia bialata reveals reductive genome evolution in fornicate parasites.</title>
        <authorList>
            <person name="Tanifuji G."/>
            <person name="Takabayashi S."/>
            <person name="Kume K."/>
            <person name="Takagi M."/>
            <person name="Nakayama T."/>
            <person name="Kamikawa R."/>
            <person name="Inagaki Y."/>
            <person name="Hashimoto T."/>
        </authorList>
    </citation>
    <scope>NUCLEOTIDE SEQUENCE [LARGE SCALE GENOMIC DNA]</scope>
    <source>
        <strain evidence="2">NY0173</strain>
    </source>
</reference>
<proteinExistence type="predicted"/>
<evidence type="ECO:0000256" key="1">
    <source>
        <dbReference type="SAM" id="Coils"/>
    </source>
</evidence>
<dbReference type="Gene3D" id="2.160.20.80">
    <property type="entry name" value="E3 ubiquitin-protein ligase SopA"/>
    <property type="match status" value="1"/>
</dbReference>
<gene>
    <name evidence="2" type="ORF">KIPB_007847</name>
</gene>
<dbReference type="Proteomes" id="UP000265618">
    <property type="component" value="Unassembled WGS sequence"/>
</dbReference>
<dbReference type="AlphaFoldDB" id="A0A9K3GKC2"/>
<dbReference type="EMBL" id="BDIP01002296">
    <property type="protein sequence ID" value="GIQ86067.1"/>
    <property type="molecule type" value="Genomic_DNA"/>
</dbReference>
<dbReference type="PANTHER" id="PTHR14136:SF17">
    <property type="entry name" value="BTB_POZ DOMAIN-CONTAINING PROTEIN KCTD9"/>
    <property type="match status" value="1"/>
</dbReference>
<dbReference type="InterPro" id="IPR001646">
    <property type="entry name" value="5peptide_repeat"/>
</dbReference>
<protein>
    <recommendedName>
        <fullName evidence="4">Pentapeptide repeat-containing protein</fullName>
    </recommendedName>
</protein>
<feature type="coiled-coil region" evidence="1">
    <location>
        <begin position="220"/>
        <end position="247"/>
    </location>
</feature>